<dbReference type="EMBL" id="JACRUO010000001">
    <property type="protein sequence ID" value="MBD3689499.1"/>
    <property type="molecule type" value="Genomic_DNA"/>
</dbReference>
<evidence type="ECO:0000313" key="3">
    <source>
        <dbReference type="Proteomes" id="UP000627538"/>
    </source>
</evidence>
<sequence>MHIIGMIIAGAILGALARLFLRGEQNIGMIWTIILGALGWGIGGWVTGNVLNSGSTVIQWIVGVIVAMVLIAVFVAVRNRGANR</sequence>
<feature type="transmembrane region" description="Helical" evidence="1">
    <location>
        <begin position="58"/>
        <end position="77"/>
    </location>
</feature>
<keyword evidence="1" id="KW-1133">Transmembrane helix</keyword>
<gene>
    <name evidence="2" type="ORF">H8R10_04560</name>
</gene>
<feature type="transmembrane region" description="Helical" evidence="1">
    <location>
        <begin position="6"/>
        <end position="21"/>
    </location>
</feature>
<dbReference type="Proteomes" id="UP000627538">
    <property type="component" value="Unassembled WGS sequence"/>
</dbReference>
<accession>A0A8I0KW06</accession>
<evidence type="ECO:0000256" key="1">
    <source>
        <dbReference type="SAM" id="Phobius"/>
    </source>
</evidence>
<keyword evidence="1" id="KW-0812">Transmembrane</keyword>
<name>A0A8I0KW06_9ACTO</name>
<dbReference type="AlphaFoldDB" id="A0A8I0KW06"/>
<keyword evidence="3" id="KW-1185">Reference proteome</keyword>
<dbReference type="RefSeq" id="WP_191071541.1">
    <property type="nucleotide sequence ID" value="NZ_CP060506.1"/>
</dbReference>
<feature type="transmembrane region" description="Helical" evidence="1">
    <location>
        <begin position="28"/>
        <end position="46"/>
    </location>
</feature>
<comment type="caution">
    <text evidence="2">The sequence shown here is derived from an EMBL/GenBank/DDBJ whole genome shotgun (WGS) entry which is preliminary data.</text>
</comment>
<organism evidence="2 3">
    <name type="scientific">Nanchangia anserum</name>
    <dbReference type="NCBI Taxonomy" id="2692125"/>
    <lineage>
        <taxon>Bacteria</taxon>
        <taxon>Bacillati</taxon>
        <taxon>Actinomycetota</taxon>
        <taxon>Actinomycetes</taxon>
        <taxon>Actinomycetales</taxon>
        <taxon>Actinomycetaceae</taxon>
        <taxon>Nanchangia</taxon>
    </lineage>
</organism>
<keyword evidence="1" id="KW-0472">Membrane</keyword>
<proteinExistence type="predicted"/>
<reference evidence="2 3" key="1">
    <citation type="submission" date="2020-08" db="EMBL/GenBank/DDBJ databases">
        <title>Winkia gen. nov., sp. nov., isolated from faeces of the Anser albifrons in China.</title>
        <authorList>
            <person name="Liu Q."/>
        </authorList>
    </citation>
    <scope>NUCLEOTIDE SEQUENCE [LARGE SCALE GENOMIC DNA]</scope>
    <source>
        <strain evidence="2 3">C62</strain>
    </source>
</reference>
<evidence type="ECO:0000313" key="2">
    <source>
        <dbReference type="EMBL" id="MBD3689499.1"/>
    </source>
</evidence>
<protein>
    <submittedName>
        <fullName evidence="2">GlsB/YeaQ/YmgE family stress response membrane protein</fullName>
    </submittedName>
</protein>